<reference evidence="1 2" key="1">
    <citation type="submission" date="2019-12" db="EMBL/GenBank/DDBJ databases">
        <title>A genome sequence resource for the geographically widespread anthracnose pathogen Colletotrichum asianum.</title>
        <authorList>
            <person name="Meng Y."/>
        </authorList>
    </citation>
    <scope>NUCLEOTIDE SEQUENCE [LARGE SCALE GENOMIC DNA]</scope>
    <source>
        <strain evidence="1 2">ICMP 18580</strain>
    </source>
</reference>
<accession>A0A8H3WRC4</accession>
<name>A0A8H3WRC4_9PEZI</name>
<gene>
    <name evidence="1" type="ORF">GQ607_000295</name>
</gene>
<sequence>SRVARDKNGRAGVVAILCLPFTQFFPQLLLTAGAACGWTFITHFYSLIGRVFLRQRASMWHPERLYDLSLS</sequence>
<feature type="non-terminal residue" evidence="1">
    <location>
        <position position="1"/>
    </location>
</feature>
<evidence type="ECO:0000313" key="2">
    <source>
        <dbReference type="Proteomes" id="UP000434172"/>
    </source>
</evidence>
<dbReference type="AlphaFoldDB" id="A0A8H3WRC4"/>
<dbReference type="EMBL" id="WOWK01000001">
    <property type="protein sequence ID" value="KAF0332279.1"/>
    <property type="molecule type" value="Genomic_DNA"/>
</dbReference>
<proteinExistence type="predicted"/>
<comment type="caution">
    <text evidence="1">The sequence shown here is derived from an EMBL/GenBank/DDBJ whole genome shotgun (WGS) entry which is preliminary data.</text>
</comment>
<dbReference type="Proteomes" id="UP000434172">
    <property type="component" value="Unassembled WGS sequence"/>
</dbReference>
<keyword evidence="2" id="KW-1185">Reference proteome</keyword>
<evidence type="ECO:0000313" key="1">
    <source>
        <dbReference type="EMBL" id="KAF0332279.1"/>
    </source>
</evidence>
<organism evidence="1 2">
    <name type="scientific">Colletotrichum asianum</name>
    <dbReference type="NCBI Taxonomy" id="702518"/>
    <lineage>
        <taxon>Eukaryota</taxon>
        <taxon>Fungi</taxon>
        <taxon>Dikarya</taxon>
        <taxon>Ascomycota</taxon>
        <taxon>Pezizomycotina</taxon>
        <taxon>Sordariomycetes</taxon>
        <taxon>Hypocreomycetidae</taxon>
        <taxon>Glomerellales</taxon>
        <taxon>Glomerellaceae</taxon>
        <taxon>Colletotrichum</taxon>
        <taxon>Colletotrichum gloeosporioides species complex</taxon>
    </lineage>
</organism>
<protein>
    <submittedName>
        <fullName evidence="1">Uncharacterized protein</fullName>
    </submittedName>
</protein>